<keyword evidence="1" id="KW-0472">Membrane</keyword>
<dbReference type="AlphaFoldDB" id="A0AAV6VWK9"/>
<feature type="transmembrane region" description="Helical" evidence="1">
    <location>
        <begin position="47"/>
        <end position="70"/>
    </location>
</feature>
<organism evidence="2 3">
    <name type="scientific">Oedothorax gibbosus</name>
    <dbReference type="NCBI Taxonomy" id="931172"/>
    <lineage>
        <taxon>Eukaryota</taxon>
        <taxon>Metazoa</taxon>
        <taxon>Ecdysozoa</taxon>
        <taxon>Arthropoda</taxon>
        <taxon>Chelicerata</taxon>
        <taxon>Arachnida</taxon>
        <taxon>Araneae</taxon>
        <taxon>Araneomorphae</taxon>
        <taxon>Entelegynae</taxon>
        <taxon>Araneoidea</taxon>
        <taxon>Linyphiidae</taxon>
        <taxon>Erigoninae</taxon>
        <taxon>Oedothorax</taxon>
    </lineage>
</organism>
<evidence type="ECO:0000256" key="1">
    <source>
        <dbReference type="SAM" id="Phobius"/>
    </source>
</evidence>
<proteinExistence type="predicted"/>
<dbReference type="Proteomes" id="UP000827092">
    <property type="component" value="Unassembled WGS sequence"/>
</dbReference>
<evidence type="ECO:0000313" key="3">
    <source>
        <dbReference type="Proteomes" id="UP000827092"/>
    </source>
</evidence>
<keyword evidence="3" id="KW-1185">Reference proteome</keyword>
<reference evidence="2 3" key="1">
    <citation type="journal article" date="2022" name="Nat. Ecol. Evol.">
        <title>A masculinizing supergene underlies an exaggerated male reproductive morph in a spider.</title>
        <authorList>
            <person name="Hendrickx F."/>
            <person name="De Corte Z."/>
            <person name="Sonet G."/>
            <person name="Van Belleghem S.M."/>
            <person name="Kostlbacher S."/>
            <person name="Vangestel C."/>
        </authorList>
    </citation>
    <scope>NUCLEOTIDE SEQUENCE [LARGE SCALE GENOMIC DNA]</scope>
    <source>
        <strain evidence="2">W744_W776</strain>
    </source>
</reference>
<evidence type="ECO:0000313" key="2">
    <source>
        <dbReference type="EMBL" id="KAG8201149.1"/>
    </source>
</evidence>
<dbReference type="EMBL" id="JAFNEN010000008">
    <property type="protein sequence ID" value="KAG8201149.1"/>
    <property type="molecule type" value="Genomic_DNA"/>
</dbReference>
<gene>
    <name evidence="2" type="ORF">JTE90_028811</name>
</gene>
<keyword evidence="1" id="KW-1133">Transmembrane helix</keyword>
<sequence length="87" mass="10045">MFVCREELYITLSEYSLKQISTRLGLMASIARRINFARSRQYAAKRILFFTFILANQYTLIIVHLGTMIGDLVGKEGLTMHTERIIS</sequence>
<keyword evidence="1" id="KW-0812">Transmembrane</keyword>
<protein>
    <submittedName>
        <fullName evidence="2">Uncharacterized protein</fullName>
    </submittedName>
</protein>
<name>A0AAV6VWK9_9ARAC</name>
<comment type="caution">
    <text evidence="2">The sequence shown here is derived from an EMBL/GenBank/DDBJ whole genome shotgun (WGS) entry which is preliminary data.</text>
</comment>
<accession>A0AAV6VWK9</accession>